<dbReference type="NCBIfam" id="TIGR01730">
    <property type="entry name" value="RND_mfp"/>
    <property type="match status" value="1"/>
</dbReference>
<dbReference type="Gene3D" id="2.40.420.20">
    <property type="match status" value="1"/>
</dbReference>
<dbReference type="Pfam" id="PF25967">
    <property type="entry name" value="RND-MFP_C"/>
    <property type="match status" value="1"/>
</dbReference>
<dbReference type="Gene3D" id="2.40.50.100">
    <property type="match status" value="1"/>
</dbReference>
<dbReference type="RefSeq" id="WP_133087243.1">
    <property type="nucleotide sequence ID" value="NZ_CP037864.1"/>
</dbReference>
<comment type="subcellular location">
    <subcellularLocation>
        <location evidence="1">Cell inner membrane</location>
        <topology evidence="1">Lipid-anchor</topology>
    </subcellularLocation>
</comment>
<evidence type="ECO:0000259" key="3">
    <source>
        <dbReference type="Pfam" id="PF25876"/>
    </source>
</evidence>
<dbReference type="PANTHER" id="PTHR30158:SF3">
    <property type="entry name" value="MULTIDRUG EFFLUX PUMP SUBUNIT ACRA-RELATED"/>
    <property type="match status" value="1"/>
</dbReference>
<dbReference type="PANTHER" id="PTHR30158">
    <property type="entry name" value="ACRA/E-RELATED COMPONENT OF DRUG EFFLUX TRANSPORTER"/>
    <property type="match status" value="1"/>
</dbReference>
<evidence type="ECO:0000259" key="6">
    <source>
        <dbReference type="Pfam" id="PF25967"/>
    </source>
</evidence>
<evidence type="ECO:0000313" key="7">
    <source>
        <dbReference type="EMBL" id="QBM25873.1"/>
    </source>
</evidence>
<feature type="domain" description="Multidrug resistance protein MdtA-like alpha-helical hairpin" evidence="3">
    <location>
        <begin position="101"/>
        <end position="170"/>
    </location>
</feature>
<dbReference type="GO" id="GO:0022857">
    <property type="term" value="F:transmembrane transporter activity"/>
    <property type="evidence" value="ECO:0007669"/>
    <property type="project" value="InterPro"/>
</dbReference>
<evidence type="ECO:0000256" key="1">
    <source>
        <dbReference type="ARBA" id="ARBA00004519"/>
    </source>
</evidence>
<dbReference type="Pfam" id="PF25917">
    <property type="entry name" value="BSH_RND"/>
    <property type="match status" value="1"/>
</dbReference>
<evidence type="ECO:0000313" key="8">
    <source>
        <dbReference type="Proteomes" id="UP000293850"/>
    </source>
</evidence>
<dbReference type="Pfam" id="PF25876">
    <property type="entry name" value="HH_MFP_RND"/>
    <property type="match status" value="1"/>
</dbReference>
<name>A0A4P6WU46_9ENTR</name>
<organism evidence="7 8">
    <name type="scientific">Citrobacter arsenatis</name>
    <dbReference type="NCBI Taxonomy" id="2546350"/>
    <lineage>
        <taxon>Bacteria</taxon>
        <taxon>Pseudomonadati</taxon>
        <taxon>Pseudomonadota</taxon>
        <taxon>Gammaproteobacteria</taxon>
        <taxon>Enterobacterales</taxon>
        <taxon>Enterobacteriaceae</taxon>
        <taxon>Citrobacter</taxon>
    </lineage>
</organism>
<dbReference type="Proteomes" id="UP000293850">
    <property type="component" value="Chromosome"/>
</dbReference>
<dbReference type="GO" id="GO:0005886">
    <property type="term" value="C:plasma membrane"/>
    <property type="evidence" value="ECO:0007669"/>
    <property type="project" value="UniProtKB-SubCell"/>
</dbReference>
<dbReference type="Gene3D" id="1.10.287.470">
    <property type="entry name" value="Helix hairpin bin"/>
    <property type="match status" value="1"/>
</dbReference>
<dbReference type="InterPro" id="IPR058624">
    <property type="entry name" value="MdtA-like_HH"/>
</dbReference>
<dbReference type="KEGG" id="cars:E1B03_18725"/>
<comment type="similarity">
    <text evidence="2">Belongs to the membrane fusion protein (MFP) (TC 8.A.1) family.</text>
</comment>
<evidence type="ECO:0000259" key="4">
    <source>
        <dbReference type="Pfam" id="PF25917"/>
    </source>
</evidence>
<dbReference type="Gene3D" id="2.40.30.170">
    <property type="match status" value="1"/>
</dbReference>
<feature type="domain" description="Multidrug resistance protein MdtA-like C-terminal permuted SH3" evidence="6">
    <location>
        <begin position="301"/>
        <end position="361"/>
    </location>
</feature>
<sequence>MQIKRKFAVIGLVSILFNGGCDDSKNTLPHPVVPNVGVITLQAESANITSKLPGRIVPFEIAEIRPQVGGIILSRQFQEGSRVKAGDQLYQIDPAPLLAELDRAKGNLAKAQSVADNSRFTLARFTSLLKSHYVSRQDFDTAQANAKEAQANVVVAKAAVESARINLNYASVTSPLSGLSGKSTVTIGALVTANQEQALVTVQRLDPIYVDVTQSANDFLQLKTEIEQGVIEQNQGQTTALLEFANGKRYAHTGKLQFSDLTVDETTGSVTLRAIFPNPDNTLLPGMYVTAVLNEGTQQHVLLVPQEAVTRNASGKATTLILDNENIVQLREITTTKAIGDKWLVTSGLRPGDRVIISGLQQIRPGIKAHALPSPFEPNTSIPQ</sequence>
<dbReference type="EMBL" id="CP037864">
    <property type="protein sequence ID" value="QBM25873.1"/>
    <property type="molecule type" value="Genomic_DNA"/>
</dbReference>
<dbReference type="GO" id="GO:0046677">
    <property type="term" value="P:response to antibiotic"/>
    <property type="evidence" value="ECO:0007669"/>
    <property type="project" value="TreeGrafter"/>
</dbReference>
<evidence type="ECO:0000256" key="2">
    <source>
        <dbReference type="ARBA" id="ARBA00009477"/>
    </source>
</evidence>
<dbReference type="InterPro" id="IPR058625">
    <property type="entry name" value="MdtA-like_BSH"/>
</dbReference>
<keyword evidence="8" id="KW-1185">Reference proteome</keyword>
<feature type="domain" description="Multidrug resistance protein MdtA-like beta-barrel" evidence="5">
    <location>
        <begin position="207"/>
        <end position="296"/>
    </location>
</feature>
<protein>
    <submittedName>
        <fullName evidence="7">Efflux RND transporter periplasmic adaptor subunit</fullName>
    </submittedName>
</protein>
<dbReference type="InterPro" id="IPR058626">
    <property type="entry name" value="MdtA-like_b-barrel"/>
</dbReference>
<evidence type="ECO:0000259" key="5">
    <source>
        <dbReference type="Pfam" id="PF25944"/>
    </source>
</evidence>
<proteinExistence type="inferred from homology"/>
<feature type="domain" description="Multidrug resistance protein MdtA-like barrel-sandwich hybrid" evidence="4">
    <location>
        <begin position="60"/>
        <end position="203"/>
    </location>
</feature>
<dbReference type="GO" id="GO:0015721">
    <property type="term" value="P:bile acid and bile salt transport"/>
    <property type="evidence" value="ECO:0007669"/>
    <property type="project" value="TreeGrafter"/>
</dbReference>
<dbReference type="FunFam" id="2.40.420.20:FF:000001">
    <property type="entry name" value="Efflux RND transporter periplasmic adaptor subunit"/>
    <property type="match status" value="1"/>
</dbReference>
<reference evidence="7 8" key="1">
    <citation type="submission" date="2019-03" db="EMBL/GenBank/DDBJ databases">
        <title>Complete genome sequence of an arsenate-respiring bacteria, Citrobacter sp. LY-1.</title>
        <authorList>
            <person name="Wang H."/>
            <person name="Liu Y."/>
            <person name="Li Q."/>
            <person name="Huang J."/>
        </authorList>
    </citation>
    <scope>NUCLEOTIDE SEQUENCE [LARGE SCALE GENOMIC DNA]</scope>
    <source>
        <strain evidence="7 8">LY-1</strain>
    </source>
</reference>
<gene>
    <name evidence="7" type="ORF">E1B03_18725</name>
</gene>
<dbReference type="Pfam" id="PF25944">
    <property type="entry name" value="Beta-barrel_RND"/>
    <property type="match status" value="1"/>
</dbReference>
<dbReference type="InterPro" id="IPR006143">
    <property type="entry name" value="RND_pump_MFP"/>
</dbReference>
<accession>A0A4P6WU46</accession>
<dbReference type="AlphaFoldDB" id="A0A4P6WU46"/>
<dbReference type="InterPro" id="IPR058627">
    <property type="entry name" value="MdtA-like_C"/>
</dbReference>
<dbReference type="SUPFAM" id="SSF111369">
    <property type="entry name" value="HlyD-like secretion proteins"/>
    <property type="match status" value="1"/>
</dbReference>